<accession>A0A1F5FPS1</accession>
<evidence type="ECO:0000256" key="1">
    <source>
        <dbReference type="SAM" id="Phobius"/>
    </source>
</evidence>
<name>A0A1F5FPS1_9BACT</name>
<gene>
    <name evidence="3" type="ORF">A2572_04480</name>
</gene>
<protein>
    <recommendedName>
        <fullName evidence="2">DUF305 domain-containing protein</fullName>
    </recommendedName>
</protein>
<reference evidence="3 4" key="1">
    <citation type="journal article" date="2016" name="Nat. Commun.">
        <title>Thousands of microbial genomes shed light on interconnected biogeochemical processes in an aquifer system.</title>
        <authorList>
            <person name="Anantharaman K."/>
            <person name="Brown C.T."/>
            <person name="Hug L.A."/>
            <person name="Sharon I."/>
            <person name="Castelle C.J."/>
            <person name="Probst A.J."/>
            <person name="Thomas B.C."/>
            <person name="Singh A."/>
            <person name="Wilkins M.J."/>
            <person name="Karaoz U."/>
            <person name="Brodie E.L."/>
            <person name="Williams K.H."/>
            <person name="Hubbard S.S."/>
            <person name="Banfield J.F."/>
        </authorList>
    </citation>
    <scope>NUCLEOTIDE SEQUENCE [LARGE SCALE GENOMIC DNA]</scope>
</reference>
<evidence type="ECO:0000313" key="3">
    <source>
        <dbReference type="EMBL" id="OGD81606.1"/>
    </source>
</evidence>
<sequence length="214" mass="23856">MKNNNLLNGGALVYIVLGLLAGALITSVFIYPNRSGYGGPGYMMNSWNKTSSNSNIDRHFIEQMIPHHEDAITMANSALKKSKKPEIKTLAQNILKSQGEEIAQMTQWYGEWFGGEVPSGASQMGTHGMMGSGRSMHMGLLGNETDILSLDSAPDFDKEFIRQMIPHHQMAVMMATMLENSTDKSEMKQLANNIITAQNKEIADMRSWYSAWYK</sequence>
<keyword evidence="1" id="KW-0472">Membrane</keyword>
<dbReference type="Pfam" id="PF03713">
    <property type="entry name" value="DUF305"/>
    <property type="match status" value="1"/>
</dbReference>
<dbReference type="InterPro" id="IPR012347">
    <property type="entry name" value="Ferritin-like"/>
</dbReference>
<proteinExistence type="predicted"/>
<dbReference type="InterPro" id="IPR005183">
    <property type="entry name" value="DUF305_CopM-like"/>
</dbReference>
<evidence type="ECO:0000259" key="2">
    <source>
        <dbReference type="Pfam" id="PF03713"/>
    </source>
</evidence>
<comment type="caution">
    <text evidence="3">The sequence shown here is derived from an EMBL/GenBank/DDBJ whole genome shotgun (WGS) entry which is preliminary data.</text>
</comment>
<dbReference type="PANTHER" id="PTHR36933">
    <property type="entry name" value="SLL0788 PROTEIN"/>
    <property type="match status" value="1"/>
</dbReference>
<keyword evidence="1" id="KW-0812">Transmembrane</keyword>
<organism evidence="3 4">
    <name type="scientific">Candidatus Collierbacteria bacterium RIFOXYD1_FULL_40_9</name>
    <dbReference type="NCBI Taxonomy" id="1817731"/>
    <lineage>
        <taxon>Bacteria</taxon>
        <taxon>Candidatus Collieribacteriota</taxon>
    </lineage>
</organism>
<feature type="domain" description="DUF305" evidence="2">
    <location>
        <begin position="57"/>
        <end position="209"/>
    </location>
</feature>
<dbReference type="Proteomes" id="UP000179237">
    <property type="component" value="Unassembled WGS sequence"/>
</dbReference>
<keyword evidence="1" id="KW-1133">Transmembrane helix</keyword>
<dbReference type="AlphaFoldDB" id="A0A1F5FPS1"/>
<dbReference type="Gene3D" id="1.20.1260.10">
    <property type="match status" value="1"/>
</dbReference>
<dbReference type="PANTHER" id="PTHR36933:SF1">
    <property type="entry name" value="SLL0788 PROTEIN"/>
    <property type="match status" value="1"/>
</dbReference>
<dbReference type="EMBL" id="MFAQ01000041">
    <property type="protein sequence ID" value="OGD81606.1"/>
    <property type="molecule type" value="Genomic_DNA"/>
</dbReference>
<feature type="transmembrane region" description="Helical" evidence="1">
    <location>
        <begin position="12"/>
        <end position="31"/>
    </location>
</feature>
<evidence type="ECO:0000313" key="4">
    <source>
        <dbReference type="Proteomes" id="UP000179237"/>
    </source>
</evidence>